<sequence>MKKKWLALAAASFLVFSTMTAQAEEPARRSITVSGSGQVTAKSDIATLHISVQTESANSKAAVRENANTMTAVRNAVIAAGADASKIETQNYSVYPQQNYDNKGRKTDLKYICNNTMNVTVTNIARTGEVMDAAINAGATRLDSVDFGVNDTQKFKDAALRAAALDAKNKANILASALGRTVVNVISVNEDSVNVVPYRLMSFKAAARDNVETTTPVDPSDSKMESHVTIVFEIA</sequence>
<protein>
    <recommendedName>
        <fullName evidence="4">SIMPL domain-containing protein</fullName>
    </recommendedName>
</protein>
<accession>A0A8D4UVG7</accession>
<keyword evidence="3" id="KW-1185">Reference proteome</keyword>
<dbReference type="PANTHER" id="PTHR34387">
    <property type="entry name" value="SLR1258 PROTEIN"/>
    <property type="match status" value="1"/>
</dbReference>
<evidence type="ECO:0000313" key="2">
    <source>
        <dbReference type="EMBL" id="BBK25741.1"/>
    </source>
</evidence>
<dbReference type="Proteomes" id="UP000320585">
    <property type="component" value="Chromosome"/>
</dbReference>
<feature type="signal peptide" evidence="1">
    <location>
        <begin position="1"/>
        <end position="23"/>
    </location>
</feature>
<gene>
    <name evidence="2" type="ORF">Dia5BBH33_16760</name>
</gene>
<dbReference type="Pfam" id="PF04402">
    <property type="entry name" value="SIMPL"/>
    <property type="match status" value="1"/>
</dbReference>
<reference evidence="3" key="1">
    <citation type="submission" date="2019-05" db="EMBL/GenBank/DDBJ databases">
        <title>Complete genome sequencing of Dialister sp. strain 5BBH33.</title>
        <authorList>
            <person name="Sakamoto M."/>
            <person name="Murakami T."/>
            <person name="Mori H."/>
        </authorList>
    </citation>
    <scope>NUCLEOTIDE SEQUENCE [LARGE SCALE GENOMIC DNA]</scope>
    <source>
        <strain evidence="3">5BBH33</strain>
    </source>
</reference>
<keyword evidence="1" id="KW-0732">Signal</keyword>
<dbReference type="PANTHER" id="PTHR34387:SF2">
    <property type="entry name" value="SLR1258 PROTEIN"/>
    <property type="match status" value="1"/>
</dbReference>
<dbReference type="GeneID" id="92716896"/>
<dbReference type="Gene3D" id="3.30.110.170">
    <property type="entry name" value="Protein of unknown function (DUF541), domain 1"/>
    <property type="match status" value="1"/>
</dbReference>
<dbReference type="RefSeq" id="WP_108850569.1">
    <property type="nucleotide sequence ID" value="NZ_AP019697.1"/>
</dbReference>
<evidence type="ECO:0000313" key="3">
    <source>
        <dbReference type="Proteomes" id="UP000320585"/>
    </source>
</evidence>
<evidence type="ECO:0008006" key="4">
    <source>
        <dbReference type="Google" id="ProtNLM"/>
    </source>
</evidence>
<dbReference type="AlphaFoldDB" id="A0A8D4UVG7"/>
<dbReference type="OrthoDB" id="1634538at2"/>
<dbReference type="KEGG" id="dho:Dia5BBH33_16760"/>
<proteinExistence type="predicted"/>
<dbReference type="InterPro" id="IPR052022">
    <property type="entry name" value="26kDa_periplasmic_antigen"/>
</dbReference>
<dbReference type="Gene3D" id="3.30.70.2970">
    <property type="entry name" value="Protein of unknown function (DUF541), domain 2"/>
    <property type="match status" value="1"/>
</dbReference>
<dbReference type="GO" id="GO:0006974">
    <property type="term" value="P:DNA damage response"/>
    <property type="evidence" value="ECO:0007669"/>
    <property type="project" value="TreeGrafter"/>
</dbReference>
<dbReference type="EMBL" id="AP019697">
    <property type="protein sequence ID" value="BBK25741.1"/>
    <property type="molecule type" value="Genomic_DNA"/>
</dbReference>
<feature type="chain" id="PRO_5034854836" description="SIMPL domain-containing protein" evidence="1">
    <location>
        <begin position="24"/>
        <end position="235"/>
    </location>
</feature>
<name>A0A8D4UVG7_9FIRM</name>
<evidence type="ECO:0000256" key="1">
    <source>
        <dbReference type="SAM" id="SignalP"/>
    </source>
</evidence>
<dbReference type="InterPro" id="IPR007497">
    <property type="entry name" value="SIMPL/DUF541"/>
</dbReference>
<organism evidence="2 3">
    <name type="scientific">Dialister hominis</name>
    <dbReference type="NCBI Taxonomy" id="2582419"/>
    <lineage>
        <taxon>Bacteria</taxon>
        <taxon>Bacillati</taxon>
        <taxon>Bacillota</taxon>
        <taxon>Negativicutes</taxon>
        <taxon>Veillonellales</taxon>
        <taxon>Veillonellaceae</taxon>
        <taxon>Dialister</taxon>
    </lineage>
</organism>